<protein>
    <submittedName>
        <fullName evidence="2">DUF2508 family protein</fullName>
    </submittedName>
</protein>
<dbReference type="Pfam" id="PF10704">
    <property type="entry name" value="DUF2508"/>
    <property type="match status" value="1"/>
</dbReference>
<proteinExistence type="predicted"/>
<dbReference type="EMBL" id="QWVS01000075">
    <property type="protein sequence ID" value="RID81427.1"/>
    <property type="molecule type" value="Genomic_DNA"/>
</dbReference>
<dbReference type="Proteomes" id="UP000283095">
    <property type="component" value="Chromosome"/>
</dbReference>
<dbReference type="Proteomes" id="UP000266016">
    <property type="component" value="Unassembled WGS sequence"/>
</dbReference>
<evidence type="ECO:0000313" key="3">
    <source>
        <dbReference type="Proteomes" id="UP000266016"/>
    </source>
</evidence>
<accession>A0A398AUN6</accession>
<gene>
    <name evidence="1" type="ORF">BAOM_0024</name>
    <name evidence="2" type="ORF">D1953_20760</name>
</gene>
<dbReference type="RefSeq" id="WP_119119048.1">
    <property type="nucleotide sequence ID" value="NZ_CP026095.1"/>
</dbReference>
<keyword evidence="3" id="KW-1185">Reference proteome</keyword>
<evidence type="ECO:0000313" key="1">
    <source>
        <dbReference type="EMBL" id="AZV40773.1"/>
    </source>
</evidence>
<sequence length="72" mass="8973">MFFRRKKRLRHEYDAALIQQLEYFKQNWMNQKTLLERSVDPSEEAKATLKIAELKYFYMFREAKQRQAKVKR</sequence>
<dbReference type="OrthoDB" id="2166610at2"/>
<evidence type="ECO:0000313" key="2">
    <source>
        <dbReference type="EMBL" id="RID81427.1"/>
    </source>
</evidence>
<evidence type="ECO:0000313" key="4">
    <source>
        <dbReference type="Proteomes" id="UP000283095"/>
    </source>
</evidence>
<dbReference type="KEGG" id="pasa:BAOM_0024"/>
<dbReference type="EMBL" id="CP026095">
    <property type="protein sequence ID" value="AZV40773.1"/>
    <property type="molecule type" value="Genomic_DNA"/>
</dbReference>
<dbReference type="AlphaFoldDB" id="A0A398AUN6"/>
<dbReference type="InterPro" id="IPR019644">
    <property type="entry name" value="DUF2508"/>
</dbReference>
<reference evidence="2 3" key="2">
    <citation type="submission" date="2018-08" db="EMBL/GenBank/DDBJ databases">
        <title>Bacillus jemisoniae sp. nov., Bacillus chryseoplanitiae sp. nov., Bacillus resnikiae sp. nov., and Bacillus frankliniae sp. nov., isolated from Viking spacecraft and associated surfaces.</title>
        <authorList>
            <person name="Seuylemezian A."/>
            <person name="Vaishampayan P."/>
        </authorList>
    </citation>
    <scope>NUCLEOTIDE SEQUENCE [LARGE SCALE GENOMIC DNA]</scope>
    <source>
        <strain evidence="2 3">MA001</strain>
    </source>
</reference>
<organism evidence="2 3">
    <name type="scientific">Peribacillus asahii</name>
    <dbReference type="NCBI Taxonomy" id="228899"/>
    <lineage>
        <taxon>Bacteria</taxon>
        <taxon>Bacillati</taxon>
        <taxon>Bacillota</taxon>
        <taxon>Bacilli</taxon>
        <taxon>Bacillales</taxon>
        <taxon>Bacillaceae</taxon>
        <taxon>Peribacillus</taxon>
    </lineage>
</organism>
<name>A0A398AUN6_9BACI</name>
<reference evidence="1 4" key="1">
    <citation type="submission" date="2018-01" db="EMBL/GenBank/DDBJ databases">
        <title>Bacillus asahii Genome sequencing and assembly.</title>
        <authorList>
            <person name="Jiang H."/>
            <person name="Feng Y."/>
            <person name="Zhao F."/>
            <person name="Lin X."/>
        </authorList>
    </citation>
    <scope>NUCLEOTIDE SEQUENCE [LARGE SCALE GENOMIC DNA]</scope>
    <source>
        <strain evidence="1 4">OM18</strain>
    </source>
</reference>